<protein>
    <submittedName>
        <fullName evidence="1">Uncharacterized protein</fullName>
    </submittedName>
</protein>
<dbReference type="Proteomes" id="UP000233060">
    <property type="component" value="Unassembled WGS sequence"/>
</dbReference>
<reference evidence="1" key="1">
    <citation type="submission" date="2025-08" db="UniProtKB">
        <authorList>
            <consortium name="Ensembl"/>
        </authorList>
    </citation>
    <scope>IDENTIFICATION</scope>
</reference>
<sequence>MSPIMRILNKNQPPSRCVCIMVLYMGKVIVAILEMGQWLHALAPDLSRCPSSSPRGTAFPSRLRICTRWAPGLSSANI</sequence>
<evidence type="ECO:0000313" key="2">
    <source>
        <dbReference type="Proteomes" id="UP000233060"/>
    </source>
</evidence>
<dbReference type="GeneTree" id="ENSGT00860000136328"/>
<reference evidence="1" key="2">
    <citation type="submission" date="2025-09" db="UniProtKB">
        <authorList>
            <consortium name="Ensembl"/>
        </authorList>
    </citation>
    <scope>IDENTIFICATION</scope>
</reference>
<dbReference type="OMA" id="RCVYIMV"/>
<dbReference type="AlphaFoldDB" id="A0A2K5MQI4"/>
<evidence type="ECO:0000313" key="1">
    <source>
        <dbReference type="Ensembl" id="ENSCATP00000027370.1"/>
    </source>
</evidence>
<proteinExistence type="predicted"/>
<organism evidence="1 2">
    <name type="scientific">Cercocebus atys</name>
    <name type="common">Sooty mangabey</name>
    <name type="synonym">Cercocebus torquatus atys</name>
    <dbReference type="NCBI Taxonomy" id="9531"/>
    <lineage>
        <taxon>Eukaryota</taxon>
        <taxon>Metazoa</taxon>
        <taxon>Chordata</taxon>
        <taxon>Craniata</taxon>
        <taxon>Vertebrata</taxon>
        <taxon>Euteleostomi</taxon>
        <taxon>Mammalia</taxon>
        <taxon>Eutheria</taxon>
        <taxon>Euarchontoglires</taxon>
        <taxon>Primates</taxon>
        <taxon>Haplorrhini</taxon>
        <taxon>Catarrhini</taxon>
        <taxon>Cercopithecidae</taxon>
        <taxon>Cercopithecinae</taxon>
        <taxon>Cercocebus</taxon>
    </lineage>
</organism>
<accession>A0A2K5MQI4</accession>
<keyword evidence="2" id="KW-1185">Reference proteome</keyword>
<dbReference type="Ensembl" id="ENSCATT00000051615.1">
    <property type="protein sequence ID" value="ENSCATP00000027370.1"/>
    <property type="gene ID" value="ENSCATG00000037064.1"/>
</dbReference>
<name>A0A2K5MQI4_CERAT</name>
<dbReference type="Bgee" id="ENSCATG00000037064">
    <property type="expression patterns" value="Expressed in thymus and 12 other cell types or tissues"/>
</dbReference>